<dbReference type="PANTHER" id="PTHR13015">
    <property type="entry name" value="PROTEIN AD-016-RELATED"/>
    <property type="match status" value="1"/>
</dbReference>
<sequence length="142" mass="15922">MTEEEEEEAIISKSDQRTLYLVNIFIVHTARFLNRFSFLCEEKLATVHRKILRLDASLALLEAQLRSIDGIQEEHVTEEHTHTLLQDQDDDAAAAGPSSSIESSDFSLSTNAQRKSSTLSINPEGPSKKPPIVPLQHVVHMM</sequence>
<protein>
    <submittedName>
        <fullName evidence="3">WASH complex</fullName>
    </submittedName>
</protein>
<dbReference type="InterPro" id="IPR019309">
    <property type="entry name" value="WASHC3"/>
</dbReference>
<comment type="caution">
    <text evidence="3">The sequence shown here is derived from an EMBL/GenBank/DDBJ whole genome shotgun (WGS) entry which is preliminary data.</text>
</comment>
<evidence type="ECO:0000256" key="1">
    <source>
        <dbReference type="ARBA" id="ARBA00006290"/>
    </source>
</evidence>
<comment type="similarity">
    <text evidence="1">Belongs to the CCDC53 family.</text>
</comment>
<dbReference type="GO" id="GO:0071203">
    <property type="term" value="C:WASH complex"/>
    <property type="evidence" value="ECO:0007669"/>
    <property type="project" value="InterPro"/>
</dbReference>
<proteinExistence type="inferred from homology"/>
<dbReference type="GO" id="GO:0006887">
    <property type="term" value="P:exocytosis"/>
    <property type="evidence" value="ECO:0007669"/>
    <property type="project" value="TreeGrafter"/>
</dbReference>
<gene>
    <name evidence="3" type="ORF">BVC80_8853g14</name>
</gene>
<dbReference type="GO" id="GO:0030041">
    <property type="term" value="P:actin filament polymerization"/>
    <property type="evidence" value="ECO:0007669"/>
    <property type="project" value="TreeGrafter"/>
</dbReference>
<evidence type="ECO:0000256" key="2">
    <source>
        <dbReference type="SAM" id="MobiDB-lite"/>
    </source>
</evidence>
<accession>A0A200PXW7</accession>
<dbReference type="Proteomes" id="UP000195402">
    <property type="component" value="Unassembled WGS sequence"/>
</dbReference>
<dbReference type="InParanoid" id="A0A200PXW7"/>
<reference evidence="3 4" key="1">
    <citation type="journal article" date="2017" name="Mol. Plant">
        <title>The Genome of Medicinal Plant Macleaya cordata Provides New Insights into Benzylisoquinoline Alkaloids Metabolism.</title>
        <authorList>
            <person name="Liu X."/>
            <person name="Liu Y."/>
            <person name="Huang P."/>
            <person name="Ma Y."/>
            <person name="Qing Z."/>
            <person name="Tang Q."/>
            <person name="Cao H."/>
            <person name="Cheng P."/>
            <person name="Zheng Y."/>
            <person name="Yuan Z."/>
            <person name="Zhou Y."/>
            <person name="Liu J."/>
            <person name="Tang Z."/>
            <person name="Zhuo Y."/>
            <person name="Zhang Y."/>
            <person name="Yu L."/>
            <person name="Huang J."/>
            <person name="Yang P."/>
            <person name="Peng Q."/>
            <person name="Zhang J."/>
            <person name="Jiang W."/>
            <person name="Zhang Z."/>
            <person name="Lin K."/>
            <person name="Ro D.K."/>
            <person name="Chen X."/>
            <person name="Xiong X."/>
            <person name="Shang Y."/>
            <person name="Huang S."/>
            <person name="Zeng J."/>
        </authorList>
    </citation>
    <scope>NUCLEOTIDE SEQUENCE [LARGE SCALE GENOMIC DNA]</scope>
    <source>
        <strain evidence="4">cv. BLH2017</strain>
        <tissue evidence="3">Root</tissue>
    </source>
</reference>
<dbReference type="Pfam" id="PF10152">
    <property type="entry name" value="CCDC53"/>
    <property type="match status" value="1"/>
</dbReference>
<feature type="compositionally biased region" description="Low complexity" evidence="2">
    <location>
        <begin position="93"/>
        <end position="109"/>
    </location>
</feature>
<name>A0A200PXW7_MACCD</name>
<evidence type="ECO:0000313" key="3">
    <source>
        <dbReference type="EMBL" id="OVA03072.1"/>
    </source>
</evidence>
<evidence type="ECO:0000313" key="4">
    <source>
        <dbReference type="Proteomes" id="UP000195402"/>
    </source>
</evidence>
<organism evidence="3 4">
    <name type="scientific">Macleaya cordata</name>
    <name type="common">Five-seeded plume-poppy</name>
    <name type="synonym">Bocconia cordata</name>
    <dbReference type="NCBI Taxonomy" id="56857"/>
    <lineage>
        <taxon>Eukaryota</taxon>
        <taxon>Viridiplantae</taxon>
        <taxon>Streptophyta</taxon>
        <taxon>Embryophyta</taxon>
        <taxon>Tracheophyta</taxon>
        <taxon>Spermatophyta</taxon>
        <taxon>Magnoliopsida</taxon>
        <taxon>Ranunculales</taxon>
        <taxon>Papaveraceae</taxon>
        <taxon>Papaveroideae</taxon>
        <taxon>Macleaya</taxon>
    </lineage>
</organism>
<dbReference type="AlphaFoldDB" id="A0A200PXW7"/>
<feature type="region of interest" description="Disordered" evidence="2">
    <location>
        <begin position="79"/>
        <end position="133"/>
    </location>
</feature>
<dbReference type="STRING" id="56857.A0A200PXW7"/>
<dbReference type="PANTHER" id="PTHR13015:SF0">
    <property type="entry name" value="WASH COMPLEX SUBUNIT 3"/>
    <property type="match status" value="1"/>
</dbReference>
<dbReference type="EMBL" id="MVGT01003860">
    <property type="protein sequence ID" value="OVA03072.1"/>
    <property type="molecule type" value="Genomic_DNA"/>
</dbReference>
<dbReference type="Gene3D" id="1.20.5.110">
    <property type="match status" value="1"/>
</dbReference>
<feature type="compositionally biased region" description="Polar residues" evidence="2">
    <location>
        <begin position="110"/>
        <end position="121"/>
    </location>
</feature>
<dbReference type="OrthoDB" id="268027at2759"/>
<keyword evidence="4" id="KW-1185">Reference proteome</keyword>